<evidence type="ECO:0000313" key="1">
    <source>
        <dbReference type="EMBL" id="CAK8677421.1"/>
    </source>
</evidence>
<evidence type="ECO:0000313" key="2">
    <source>
        <dbReference type="Proteomes" id="UP001642483"/>
    </source>
</evidence>
<dbReference type="Proteomes" id="UP001642483">
    <property type="component" value="Unassembled WGS sequence"/>
</dbReference>
<dbReference type="EMBL" id="CAWYQH010000046">
    <property type="protein sequence ID" value="CAK8677421.1"/>
    <property type="molecule type" value="Genomic_DNA"/>
</dbReference>
<protein>
    <submittedName>
        <fullName evidence="1">Uncharacterized protein</fullName>
    </submittedName>
</protein>
<keyword evidence="2" id="KW-1185">Reference proteome</keyword>
<reference evidence="1 2" key="1">
    <citation type="submission" date="2024-02" db="EMBL/GenBank/DDBJ databases">
        <authorList>
            <person name="Daric V."/>
            <person name="Darras S."/>
        </authorList>
    </citation>
    <scope>NUCLEOTIDE SEQUENCE [LARGE SCALE GENOMIC DNA]</scope>
</reference>
<sequence>MKTGVMYEQYKVNYFKQILIFLVIGDASSITTITTNPPSTTCLTAGLTNLLVEGKFEKQATSQCTWRYGGPLDNMTFYISGLGGGCQADFTRSNDKVTCDEETINGSFHITTNLTIGGPLTEGILNLTFACISTTRTAIKTPSTFRRIESCSIDATTYPGVTVSCDPLCNYLANATLSCVAGGDIATTCGADCMFASKATCGIKSSTCLFAGDVKMIAILSFLNGLLNER</sequence>
<accession>A0ABP0FFA6</accession>
<comment type="caution">
    <text evidence="1">The sequence shown here is derived from an EMBL/GenBank/DDBJ whole genome shotgun (WGS) entry which is preliminary data.</text>
</comment>
<name>A0ABP0FFA6_CLALP</name>
<proteinExistence type="predicted"/>
<organism evidence="1 2">
    <name type="scientific">Clavelina lepadiformis</name>
    <name type="common">Light-bulb sea squirt</name>
    <name type="synonym">Ascidia lepadiformis</name>
    <dbReference type="NCBI Taxonomy" id="159417"/>
    <lineage>
        <taxon>Eukaryota</taxon>
        <taxon>Metazoa</taxon>
        <taxon>Chordata</taxon>
        <taxon>Tunicata</taxon>
        <taxon>Ascidiacea</taxon>
        <taxon>Aplousobranchia</taxon>
        <taxon>Clavelinidae</taxon>
        <taxon>Clavelina</taxon>
    </lineage>
</organism>
<gene>
    <name evidence="1" type="ORF">CVLEPA_LOCUS6803</name>
</gene>